<organism evidence="6 7">
    <name type="scientific">Mesorhizobium waimense</name>
    <dbReference type="NCBI Taxonomy" id="1300307"/>
    <lineage>
        <taxon>Bacteria</taxon>
        <taxon>Pseudomonadati</taxon>
        <taxon>Pseudomonadota</taxon>
        <taxon>Alphaproteobacteria</taxon>
        <taxon>Hyphomicrobiales</taxon>
        <taxon>Phyllobacteriaceae</taxon>
        <taxon>Mesorhizobium</taxon>
    </lineage>
</organism>
<comment type="caution">
    <text evidence="6">The sequence shown here is derived from an EMBL/GenBank/DDBJ whole genome shotgun (WGS) entry which is preliminary data.</text>
</comment>
<dbReference type="CDD" id="cd00383">
    <property type="entry name" value="trans_reg_C"/>
    <property type="match status" value="1"/>
</dbReference>
<dbReference type="SMART" id="SM00448">
    <property type="entry name" value="REC"/>
    <property type="match status" value="1"/>
</dbReference>
<dbReference type="AlphaFoldDB" id="A0A3A5K0V4"/>
<name>A0A3A5K0V4_9HYPH</name>
<dbReference type="PANTHER" id="PTHR48111">
    <property type="entry name" value="REGULATOR OF RPOS"/>
    <property type="match status" value="1"/>
</dbReference>
<dbReference type="InterPro" id="IPR036388">
    <property type="entry name" value="WH-like_DNA-bd_sf"/>
</dbReference>
<accession>A0A3A5K0V4</accession>
<dbReference type="InterPro" id="IPR011006">
    <property type="entry name" value="CheY-like_superfamily"/>
</dbReference>
<dbReference type="RefSeq" id="WP_120019080.1">
    <property type="nucleotide sequence ID" value="NZ_QZWZ01000070.1"/>
</dbReference>
<protein>
    <submittedName>
        <fullName evidence="6">DNA-binding response regulator</fullName>
    </submittedName>
</protein>
<sequence length="228" mass="25106">MRTLLVDHHAGLTHTVPVALAENGFAVDVVGSLDQASSAFSCASYEILLLELALPDGDGLDWLRQLRSEGHSVPALVMSNLDDLDKRIAIFNGGADDFLLKPFSTDELIARMRAVLRRSTQKTDPIIVFGNLHFDPIGREVSVADQPLRMARRELCILEHLLNRAGRIVPRAQLEDHLYSFNDEVSANALEVGIYRLRGHLCRSGATPRIKTVRGIGYILELTDGVSA</sequence>
<dbReference type="SMART" id="SM00862">
    <property type="entry name" value="Trans_reg_C"/>
    <property type="match status" value="1"/>
</dbReference>
<evidence type="ECO:0000313" key="7">
    <source>
        <dbReference type="Proteomes" id="UP000272706"/>
    </source>
</evidence>
<dbReference type="PANTHER" id="PTHR48111:SF36">
    <property type="entry name" value="TRANSCRIPTIONAL REGULATORY PROTEIN CUTR"/>
    <property type="match status" value="1"/>
</dbReference>
<dbReference type="PROSITE" id="PS51755">
    <property type="entry name" value="OMPR_PHOB"/>
    <property type="match status" value="1"/>
</dbReference>
<gene>
    <name evidence="6" type="ORF">D3227_37215</name>
</gene>
<dbReference type="PROSITE" id="PS50110">
    <property type="entry name" value="RESPONSE_REGULATORY"/>
    <property type="match status" value="1"/>
</dbReference>
<feature type="domain" description="Response regulatory" evidence="4">
    <location>
        <begin position="2"/>
        <end position="116"/>
    </location>
</feature>
<dbReference type="SUPFAM" id="SSF52172">
    <property type="entry name" value="CheY-like"/>
    <property type="match status" value="1"/>
</dbReference>
<proteinExistence type="predicted"/>
<dbReference type="InterPro" id="IPR039420">
    <property type="entry name" value="WalR-like"/>
</dbReference>
<dbReference type="OrthoDB" id="9802426at2"/>
<evidence type="ECO:0000259" key="4">
    <source>
        <dbReference type="PROSITE" id="PS50110"/>
    </source>
</evidence>
<dbReference type="Proteomes" id="UP000272706">
    <property type="component" value="Unassembled WGS sequence"/>
</dbReference>
<dbReference type="GO" id="GO:0000156">
    <property type="term" value="F:phosphorelay response regulator activity"/>
    <property type="evidence" value="ECO:0007669"/>
    <property type="project" value="TreeGrafter"/>
</dbReference>
<dbReference type="InterPro" id="IPR001867">
    <property type="entry name" value="OmpR/PhoB-type_DNA-bd"/>
</dbReference>
<dbReference type="GO" id="GO:0006355">
    <property type="term" value="P:regulation of DNA-templated transcription"/>
    <property type="evidence" value="ECO:0007669"/>
    <property type="project" value="InterPro"/>
</dbReference>
<evidence type="ECO:0000256" key="2">
    <source>
        <dbReference type="PROSITE-ProRule" id="PRU00169"/>
    </source>
</evidence>
<dbReference type="GO" id="GO:0032993">
    <property type="term" value="C:protein-DNA complex"/>
    <property type="evidence" value="ECO:0007669"/>
    <property type="project" value="TreeGrafter"/>
</dbReference>
<dbReference type="Pfam" id="PF00072">
    <property type="entry name" value="Response_reg"/>
    <property type="match status" value="1"/>
</dbReference>
<dbReference type="Gene3D" id="1.10.10.10">
    <property type="entry name" value="Winged helix-like DNA-binding domain superfamily/Winged helix DNA-binding domain"/>
    <property type="match status" value="1"/>
</dbReference>
<evidence type="ECO:0000313" key="6">
    <source>
        <dbReference type="EMBL" id="RJT26512.1"/>
    </source>
</evidence>
<feature type="domain" description="OmpR/PhoB-type" evidence="5">
    <location>
        <begin position="124"/>
        <end position="222"/>
    </location>
</feature>
<dbReference type="InterPro" id="IPR001789">
    <property type="entry name" value="Sig_transdc_resp-reg_receiver"/>
</dbReference>
<dbReference type="GO" id="GO:0000976">
    <property type="term" value="F:transcription cis-regulatory region binding"/>
    <property type="evidence" value="ECO:0007669"/>
    <property type="project" value="TreeGrafter"/>
</dbReference>
<evidence type="ECO:0000256" key="3">
    <source>
        <dbReference type="PROSITE-ProRule" id="PRU01091"/>
    </source>
</evidence>
<reference evidence="6 7" key="1">
    <citation type="submission" date="2018-09" db="EMBL/GenBank/DDBJ databases">
        <title>Mesorhizobium carmichaelinearum sp. nov. isolated from Carmichaelinea spp. root nodules in New Zealand.</title>
        <authorList>
            <person name="De Meyer S.E."/>
        </authorList>
    </citation>
    <scope>NUCLEOTIDE SEQUENCE [LARGE SCALE GENOMIC DNA]</scope>
    <source>
        <strain evidence="6 7">ICMP19557</strain>
    </source>
</reference>
<feature type="DNA-binding region" description="OmpR/PhoB-type" evidence="3">
    <location>
        <begin position="124"/>
        <end position="222"/>
    </location>
</feature>
<dbReference type="EMBL" id="QZWZ01000070">
    <property type="protein sequence ID" value="RJT26512.1"/>
    <property type="molecule type" value="Genomic_DNA"/>
</dbReference>
<keyword evidence="7" id="KW-1185">Reference proteome</keyword>
<keyword evidence="1 3" id="KW-0238">DNA-binding</keyword>
<evidence type="ECO:0000256" key="1">
    <source>
        <dbReference type="ARBA" id="ARBA00023125"/>
    </source>
</evidence>
<comment type="caution">
    <text evidence="2">Lacks conserved residue(s) required for the propagation of feature annotation.</text>
</comment>
<dbReference type="Gene3D" id="3.40.50.2300">
    <property type="match status" value="1"/>
</dbReference>
<dbReference type="GO" id="GO:0005829">
    <property type="term" value="C:cytosol"/>
    <property type="evidence" value="ECO:0007669"/>
    <property type="project" value="TreeGrafter"/>
</dbReference>
<evidence type="ECO:0000259" key="5">
    <source>
        <dbReference type="PROSITE" id="PS51755"/>
    </source>
</evidence>
<dbReference type="Pfam" id="PF00486">
    <property type="entry name" value="Trans_reg_C"/>
    <property type="match status" value="1"/>
</dbReference>